<accession>A0A177NP88</accession>
<proteinExistence type="predicted"/>
<sequence length="60" mass="7137">MKKTVGHHSNLILQIAFLFPHYDDLRHSGAQYQNANQCRAFPDAIYSELWRYQKEVHVIH</sequence>
<protein>
    <submittedName>
        <fullName evidence="1">Uncharacterized protein</fullName>
    </submittedName>
</protein>
<reference evidence="1 2" key="1">
    <citation type="submission" date="2016-03" db="EMBL/GenBank/DDBJ databases">
        <authorList>
            <person name="Ploux O."/>
        </authorList>
    </citation>
    <scope>NUCLEOTIDE SEQUENCE [LARGE SCALE GENOMIC DNA]</scope>
    <source>
        <strain evidence="1 2">R-45378</strain>
    </source>
</reference>
<comment type="caution">
    <text evidence="1">The sequence shown here is derived from an EMBL/GenBank/DDBJ whole genome shotgun (WGS) entry which is preliminary data.</text>
</comment>
<dbReference type="EMBL" id="LUUJ01000053">
    <property type="protein sequence ID" value="OAI19019.1"/>
    <property type="molecule type" value="Genomic_DNA"/>
</dbReference>
<gene>
    <name evidence="1" type="ORF">A1507_08040</name>
</gene>
<evidence type="ECO:0000313" key="1">
    <source>
        <dbReference type="EMBL" id="OAI19019.1"/>
    </source>
</evidence>
<organism evidence="1 2">
    <name type="scientific">Methylomonas koyamae</name>
    <dbReference type="NCBI Taxonomy" id="702114"/>
    <lineage>
        <taxon>Bacteria</taxon>
        <taxon>Pseudomonadati</taxon>
        <taxon>Pseudomonadota</taxon>
        <taxon>Gammaproteobacteria</taxon>
        <taxon>Methylococcales</taxon>
        <taxon>Methylococcaceae</taxon>
        <taxon>Methylomonas</taxon>
    </lineage>
</organism>
<dbReference type="RefSeq" id="WP_064039733.1">
    <property type="nucleotide sequence ID" value="NZ_LUUJ01000053.1"/>
</dbReference>
<dbReference type="Proteomes" id="UP000077857">
    <property type="component" value="Unassembled WGS sequence"/>
</dbReference>
<dbReference type="AlphaFoldDB" id="A0A177NP88"/>
<name>A0A177NP88_9GAMM</name>
<evidence type="ECO:0000313" key="2">
    <source>
        <dbReference type="Proteomes" id="UP000077857"/>
    </source>
</evidence>